<gene>
    <name evidence="1" type="ORF">HHI_03507</name>
</gene>
<proteinExistence type="predicted"/>
<accession>A0A059FYW3</accession>
<dbReference type="RefSeq" id="WP_011646258.1">
    <property type="nucleotide sequence ID" value="NZ_ARYI01000002.1"/>
</dbReference>
<keyword evidence="2" id="KW-1185">Reference proteome</keyword>
<dbReference type="Proteomes" id="UP000025061">
    <property type="component" value="Unassembled WGS sequence"/>
</dbReference>
<name>A0A059FYW3_9PROT</name>
<dbReference type="PATRIC" id="fig|1280951.3.peg.713"/>
<dbReference type="AlphaFoldDB" id="A0A059FYW3"/>
<reference evidence="1 2" key="1">
    <citation type="submission" date="2013-04" db="EMBL/GenBank/DDBJ databases">
        <title>Hyphomonas hirschiana VP5 Genome Sequencing.</title>
        <authorList>
            <person name="Lai Q."/>
            <person name="Shao Z."/>
        </authorList>
    </citation>
    <scope>NUCLEOTIDE SEQUENCE [LARGE SCALE GENOMIC DNA]</scope>
    <source>
        <strain evidence="1 2">VP5</strain>
    </source>
</reference>
<dbReference type="OrthoDB" id="7620151at2"/>
<evidence type="ECO:0000313" key="2">
    <source>
        <dbReference type="Proteomes" id="UP000025061"/>
    </source>
</evidence>
<organism evidence="1 2">
    <name type="scientific">Hyphomonas hirschiana VP5</name>
    <dbReference type="NCBI Taxonomy" id="1280951"/>
    <lineage>
        <taxon>Bacteria</taxon>
        <taxon>Pseudomonadati</taxon>
        <taxon>Pseudomonadota</taxon>
        <taxon>Alphaproteobacteria</taxon>
        <taxon>Hyphomonadales</taxon>
        <taxon>Hyphomonadaceae</taxon>
        <taxon>Hyphomonas</taxon>
    </lineage>
</organism>
<evidence type="ECO:0000313" key="1">
    <source>
        <dbReference type="EMBL" id="KCZ95806.1"/>
    </source>
</evidence>
<comment type="caution">
    <text evidence="1">The sequence shown here is derived from an EMBL/GenBank/DDBJ whole genome shotgun (WGS) entry which is preliminary data.</text>
</comment>
<sequence>MICMQIEDAQMLCWLRSQLRVLSAWREELVCRNETDLEAVTRLEQHHQWLNSELERLDPAMRHHG</sequence>
<protein>
    <submittedName>
        <fullName evidence="1">Uncharacterized protein</fullName>
    </submittedName>
</protein>
<dbReference type="EMBL" id="ARYI01000002">
    <property type="protein sequence ID" value="KCZ95806.1"/>
    <property type="molecule type" value="Genomic_DNA"/>
</dbReference>